<feature type="region of interest" description="Disordered" evidence="1">
    <location>
        <begin position="1"/>
        <end position="29"/>
    </location>
</feature>
<accession>A0A7C8ZH52</accession>
<proteinExistence type="predicted"/>
<protein>
    <submittedName>
        <fullName evidence="2">Uncharacterized protein</fullName>
    </submittedName>
</protein>
<dbReference type="EMBL" id="GISG01126836">
    <property type="protein sequence ID" value="MBA4642050.1"/>
    <property type="molecule type" value="Transcribed_RNA"/>
</dbReference>
<evidence type="ECO:0000256" key="1">
    <source>
        <dbReference type="SAM" id="MobiDB-lite"/>
    </source>
</evidence>
<sequence>MQGYGGICASPRGARKQKGGEESRVKVQDRRWASQHDGWSSHVCSTSSSLSWWRRHPVAYATGRRRTPFPLKMATVEPVAPATGRRQFPDFPYKYPLRIKCRDYDVFRRILLFRLSQKALLRFSILGFGLI</sequence>
<dbReference type="AlphaFoldDB" id="A0A7C8ZH52"/>
<evidence type="ECO:0000313" key="2">
    <source>
        <dbReference type="EMBL" id="MBA4642050.1"/>
    </source>
</evidence>
<organism evidence="2">
    <name type="scientific">Opuntia streptacantha</name>
    <name type="common">Prickly pear cactus</name>
    <name type="synonym">Opuntia cardona</name>
    <dbReference type="NCBI Taxonomy" id="393608"/>
    <lineage>
        <taxon>Eukaryota</taxon>
        <taxon>Viridiplantae</taxon>
        <taxon>Streptophyta</taxon>
        <taxon>Embryophyta</taxon>
        <taxon>Tracheophyta</taxon>
        <taxon>Spermatophyta</taxon>
        <taxon>Magnoliopsida</taxon>
        <taxon>eudicotyledons</taxon>
        <taxon>Gunneridae</taxon>
        <taxon>Pentapetalae</taxon>
        <taxon>Caryophyllales</taxon>
        <taxon>Cactineae</taxon>
        <taxon>Cactaceae</taxon>
        <taxon>Opuntioideae</taxon>
        <taxon>Opuntia</taxon>
    </lineage>
</organism>
<name>A0A7C8ZH52_OPUST</name>
<reference evidence="2" key="1">
    <citation type="journal article" date="2013" name="J. Plant Res.">
        <title>Effect of fungi and light on seed germination of three Opuntia species from semiarid lands of central Mexico.</title>
        <authorList>
            <person name="Delgado-Sanchez P."/>
            <person name="Jimenez-Bremont J.F."/>
            <person name="Guerrero-Gonzalez Mde L."/>
            <person name="Flores J."/>
        </authorList>
    </citation>
    <scope>NUCLEOTIDE SEQUENCE</scope>
    <source>
        <tissue evidence="2">Cladode</tissue>
    </source>
</reference>
<reference evidence="2" key="2">
    <citation type="submission" date="2020-07" db="EMBL/GenBank/DDBJ databases">
        <authorList>
            <person name="Vera ALvarez R."/>
            <person name="Arias-Moreno D.M."/>
            <person name="Jimenez-Jacinto V."/>
            <person name="Jimenez-Bremont J.F."/>
            <person name="Swaminathan K."/>
            <person name="Moose S.P."/>
            <person name="Guerrero-Gonzalez M.L."/>
            <person name="Marino-Ramirez L."/>
            <person name="Landsman D."/>
            <person name="Rodriguez-Kessler M."/>
            <person name="Delgado-Sanchez P."/>
        </authorList>
    </citation>
    <scope>NUCLEOTIDE SEQUENCE</scope>
    <source>
        <tissue evidence="2">Cladode</tissue>
    </source>
</reference>
<feature type="compositionally biased region" description="Basic and acidic residues" evidence="1">
    <location>
        <begin position="18"/>
        <end position="29"/>
    </location>
</feature>